<dbReference type="Gene3D" id="3.40.1530.20">
    <property type="entry name" value="Protein of unknown function (DUF1491)"/>
    <property type="match status" value="1"/>
</dbReference>
<dbReference type="Pfam" id="PF07372">
    <property type="entry name" value="DUF1491"/>
    <property type="match status" value="1"/>
</dbReference>
<dbReference type="RefSeq" id="WP_146299744.1">
    <property type="nucleotide sequence ID" value="NZ_CP042301.2"/>
</dbReference>
<gene>
    <name evidence="2" type="ORF">FQ775_12330</name>
</gene>
<sequence>MRLRSDIFVAALTKRAFAAGGFAAVLNRGASEAGAIFVVFRDRLGGATLYGPAPQTGYADNQASRLFAQAGAELDEEALGKKLERELRFDPDAWVVELEVGLAADQLIDVMTP</sequence>
<dbReference type="AlphaFoldDB" id="A0A5B8KZR0"/>
<evidence type="ECO:0000313" key="3">
    <source>
        <dbReference type="Proteomes" id="UP000321389"/>
    </source>
</evidence>
<keyword evidence="3" id="KW-1185">Reference proteome</keyword>
<dbReference type="OrthoDB" id="9809136at2"/>
<proteinExistence type="predicted"/>
<protein>
    <submittedName>
        <fullName evidence="2">DUF1491 family protein</fullName>
    </submittedName>
</protein>
<evidence type="ECO:0000256" key="1">
    <source>
        <dbReference type="SAM" id="SignalP"/>
    </source>
</evidence>
<dbReference type="EMBL" id="CP042301">
    <property type="protein sequence ID" value="QDZ01099.1"/>
    <property type="molecule type" value="Genomic_DNA"/>
</dbReference>
<evidence type="ECO:0000313" key="2">
    <source>
        <dbReference type="EMBL" id="QDZ01099.1"/>
    </source>
</evidence>
<reference evidence="2" key="1">
    <citation type="submission" date="2020-04" db="EMBL/GenBank/DDBJ databases">
        <title>Nitratireductor sp. nov. isolated from mangrove soil.</title>
        <authorList>
            <person name="Ye Y."/>
        </authorList>
    </citation>
    <scope>NUCLEOTIDE SEQUENCE</scope>
    <source>
        <strain evidence="2">SY7</strain>
    </source>
</reference>
<dbReference type="Proteomes" id="UP000321389">
    <property type="component" value="Chromosome"/>
</dbReference>
<accession>A0A5B8KZR0</accession>
<dbReference type="InterPro" id="IPR009964">
    <property type="entry name" value="DUF1491"/>
</dbReference>
<name>A0A5B8KZR0_9HYPH</name>
<organism evidence="2 3">
    <name type="scientific">Nitratireductor mangrovi</name>
    <dbReference type="NCBI Taxonomy" id="2599600"/>
    <lineage>
        <taxon>Bacteria</taxon>
        <taxon>Pseudomonadati</taxon>
        <taxon>Pseudomonadota</taxon>
        <taxon>Alphaproteobacteria</taxon>
        <taxon>Hyphomicrobiales</taxon>
        <taxon>Phyllobacteriaceae</taxon>
        <taxon>Nitratireductor</taxon>
    </lineage>
</organism>
<feature type="chain" id="PRO_5023017360" evidence="1">
    <location>
        <begin position="19"/>
        <end position="113"/>
    </location>
</feature>
<feature type="signal peptide" evidence="1">
    <location>
        <begin position="1"/>
        <end position="18"/>
    </location>
</feature>
<dbReference type="KEGG" id="niy:FQ775_12330"/>
<keyword evidence="1" id="KW-0732">Signal</keyword>